<evidence type="ECO:0000313" key="2">
    <source>
        <dbReference type="EMBL" id="GEL59569.1"/>
    </source>
</evidence>
<dbReference type="InterPro" id="IPR021957">
    <property type="entry name" value="DUF3574"/>
</dbReference>
<evidence type="ECO:0008006" key="5">
    <source>
        <dbReference type="Google" id="ProtNLM"/>
    </source>
</evidence>
<evidence type="ECO:0000313" key="3">
    <source>
        <dbReference type="Proteomes" id="UP000032671"/>
    </source>
</evidence>
<keyword evidence="4" id="KW-1185">Reference proteome</keyword>
<dbReference type="EMBL" id="BJVU01000010">
    <property type="protein sequence ID" value="GEL59569.1"/>
    <property type="molecule type" value="Genomic_DNA"/>
</dbReference>
<dbReference type="Proteomes" id="UP000032671">
    <property type="component" value="Unassembled WGS sequence"/>
</dbReference>
<organism evidence="1 3">
    <name type="scientific">Acetobacter cibinongensis</name>
    <dbReference type="NCBI Taxonomy" id="146475"/>
    <lineage>
        <taxon>Bacteria</taxon>
        <taxon>Pseudomonadati</taxon>
        <taxon>Pseudomonadota</taxon>
        <taxon>Alphaproteobacteria</taxon>
        <taxon>Acetobacterales</taxon>
        <taxon>Acetobacteraceae</taxon>
        <taxon>Acetobacter</taxon>
    </lineage>
</organism>
<dbReference type="EMBL" id="BAMV01000002">
    <property type="protein sequence ID" value="GAN59191.1"/>
    <property type="molecule type" value="Genomic_DNA"/>
</dbReference>
<dbReference type="STRING" id="1231339.Abci_002_068"/>
<evidence type="ECO:0000313" key="1">
    <source>
        <dbReference type="EMBL" id="GAN59191.1"/>
    </source>
</evidence>
<gene>
    <name evidence="1" type="ORF">Abci_002_068</name>
    <name evidence="2" type="ORF">ACI01nite_21710</name>
</gene>
<dbReference type="Pfam" id="PF12098">
    <property type="entry name" value="DUF3574"/>
    <property type="match status" value="1"/>
</dbReference>
<reference evidence="1 3" key="1">
    <citation type="submission" date="2012-11" db="EMBL/GenBank/DDBJ databases">
        <title>Whole genome sequence of Acetobacter cibinongensis 4H-1.</title>
        <authorList>
            <person name="Azuma Y."/>
            <person name="Higashiura N."/>
            <person name="Hirakawa H."/>
            <person name="Matsushita K."/>
        </authorList>
    </citation>
    <scope>NUCLEOTIDE SEQUENCE [LARGE SCALE GENOMIC DNA]</scope>
    <source>
        <strain evidence="1 3">4H-1</strain>
    </source>
</reference>
<name>A0A0D6N0Z3_9PROT</name>
<dbReference type="Proteomes" id="UP000321891">
    <property type="component" value="Unassembled WGS sequence"/>
</dbReference>
<evidence type="ECO:0000313" key="4">
    <source>
        <dbReference type="Proteomes" id="UP000321891"/>
    </source>
</evidence>
<dbReference type="AlphaFoldDB" id="A0A0D6N0Z3"/>
<proteinExistence type="predicted"/>
<reference evidence="2 4" key="2">
    <citation type="submission" date="2019-07" db="EMBL/GenBank/DDBJ databases">
        <title>Whole genome shotgun sequence of Acetobacter cibinongensis NBRC 16605.</title>
        <authorList>
            <person name="Hosoyama A."/>
            <person name="Uohara A."/>
            <person name="Ohji S."/>
            <person name="Ichikawa N."/>
        </authorList>
    </citation>
    <scope>NUCLEOTIDE SEQUENCE [LARGE SCALE GENOMIC DNA]</scope>
    <source>
        <strain evidence="2 4">NBRC 16605</strain>
    </source>
</reference>
<accession>A0A0D6N0Z3</accession>
<protein>
    <recommendedName>
        <fullName evidence="5">DUF3574 domain-containing protein</fullName>
    </recommendedName>
</protein>
<comment type="caution">
    <text evidence="1">The sequence shown here is derived from an EMBL/GenBank/DDBJ whole genome shotgun (WGS) entry which is preliminary data.</text>
</comment>
<accession>A0A6N3SSV7</accession>
<sequence length="105" mass="11631">MLSVTLMFGLTRPNAPNVTQAEWDAFLHNTVTPRFPSGLSVLEASGQWQDRETGRIIQEPSRIVQVITPFTPGLANSLNTIQNTYAKRFQQQSVGLVIKPVCASF</sequence>